<name>A0A1H2DCQ6_9ACTN</name>
<gene>
    <name evidence="1" type="ORF">SAMN04489716_9244</name>
</gene>
<dbReference type="SUPFAM" id="SSF55729">
    <property type="entry name" value="Acyl-CoA N-acyltransferases (Nat)"/>
    <property type="match status" value="1"/>
</dbReference>
<reference evidence="1 2" key="1">
    <citation type="submission" date="2016-10" db="EMBL/GenBank/DDBJ databases">
        <authorList>
            <person name="de Groot N.N."/>
        </authorList>
    </citation>
    <scope>NUCLEOTIDE SEQUENCE [LARGE SCALE GENOMIC DNA]</scope>
    <source>
        <strain evidence="1 2">DSM 43941</strain>
    </source>
</reference>
<organism evidence="1 2">
    <name type="scientific">Actinoplanes derwentensis</name>
    <dbReference type="NCBI Taxonomy" id="113562"/>
    <lineage>
        <taxon>Bacteria</taxon>
        <taxon>Bacillati</taxon>
        <taxon>Actinomycetota</taxon>
        <taxon>Actinomycetes</taxon>
        <taxon>Micromonosporales</taxon>
        <taxon>Micromonosporaceae</taxon>
        <taxon>Actinoplanes</taxon>
    </lineage>
</organism>
<proteinExistence type="predicted"/>
<keyword evidence="2" id="KW-1185">Reference proteome</keyword>
<dbReference type="InterPro" id="IPR036514">
    <property type="entry name" value="SGNH_hydro_sf"/>
</dbReference>
<accession>A0A1H2DCQ6</accession>
<evidence type="ECO:0000313" key="2">
    <source>
        <dbReference type="Proteomes" id="UP000198688"/>
    </source>
</evidence>
<dbReference type="InterPro" id="IPR016181">
    <property type="entry name" value="Acyl_CoA_acyltransferase"/>
</dbReference>
<dbReference type="EMBL" id="LT629758">
    <property type="protein sequence ID" value="SDT80538.1"/>
    <property type="molecule type" value="Genomic_DNA"/>
</dbReference>
<dbReference type="STRING" id="113562.SAMN04489716_9244"/>
<dbReference type="OrthoDB" id="323926at2"/>
<dbReference type="Proteomes" id="UP000198688">
    <property type="component" value="Chromosome I"/>
</dbReference>
<dbReference type="AlphaFoldDB" id="A0A1H2DCQ6"/>
<evidence type="ECO:0000313" key="1">
    <source>
        <dbReference type="EMBL" id="SDT80538.1"/>
    </source>
</evidence>
<sequence>MTAASDLLSIRSRWRELSADDAGAALSIALLGSYTIDPIAPYLGVDLHDAGIRVDISVAPFNRIVQECADDSSATAHKRPHAMVVSPRVQELGWTAGSTAEETGEALVALVDTAVRAAQRWEAALIVVVPMLADAGMSPHLQTLIRDRIAGLAGVDIVEADDAVAGLDDAELFHPALYEFAKIPFREAVFARIAARIARVLVCRRAGPITGLVVDGASPAWPSAAEAEALMNTVPAEVRIAVRYDATYASVPPWIPARSEWWDPESSLSDQLGGFVRRCGGHPAGVLLVSPEAKEAAIATGVTPWSIDEPLPSYRGSGTGLRPSGPAAAEMAGSDGLAGYIESLDVRIVPSRLGAGGLPTFKDLLRKTAEFSLGPLSGQRLLEALSAVRMSLEVFEISDRMGAYGRAAAWLLRADRQTCHVDAFLITCPALGRGVEARLQREIVRWAKEQGCVRIVVAAEDTGRNGAALAYLRDNDDWGGMDITLHIGTSDRRAGVSAAAPSTHRSGV</sequence>
<dbReference type="Gene3D" id="3.40.50.1110">
    <property type="entry name" value="SGNH hydrolase"/>
    <property type="match status" value="1"/>
</dbReference>
<protein>
    <submittedName>
        <fullName evidence="1">Uncharacterized protein</fullName>
    </submittedName>
</protein>
<dbReference type="RefSeq" id="WP_092555765.1">
    <property type="nucleotide sequence ID" value="NZ_BOMJ01000085.1"/>
</dbReference>